<organism evidence="4">
    <name type="scientific">Tetraselmis chuii</name>
    <dbReference type="NCBI Taxonomy" id="63592"/>
    <lineage>
        <taxon>Eukaryota</taxon>
        <taxon>Viridiplantae</taxon>
        <taxon>Chlorophyta</taxon>
        <taxon>core chlorophytes</taxon>
        <taxon>Chlorodendrophyceae</taxon>
        <taxon>Chlorodendrales</taxon>
        <taxon>Chlorodendraceae</taxon>
        <taxon>Tetraselmis</taxon>
    </lineage>
</organism>
<keyword evidence="3" id="KW-0809">Transit peptide</keyword>
<keyword evidence="2" id="KW-0805">Transcription regulation</keyword>
<keyword evidence="2" id="KW-0806">Transcription termination</keyword>
<protein>
    <submittedName>
        <fullName evidence="4">Uncharacterized protein</fullName>
    </submittedName>
</protein>
<name>A0A7S1SIX0_9CHLO</name>
<keyword evidence="2" id="KW-0804">Transcription</keyword>
<gene>
    <name evidence="4" type="ORF">TCHU04912_LOCUS2506</name>
</gene>
<reference evidence="4" key="1">
    <citation type="submission" date="2021-01" db="EMBL/GenBank/DDBJ databases">
        <authorList>
            <person name="Corre E."/>
            <person name="Pelletier E."/>
            <person name="Niang G."/>
            <person name="Scheremetjew M."/>
            <person name="Finn R."/>
            <person name="Kale V."/>
            <person name="Holt S."/>
            <person name="Cochrane G."/>
            <person name="Meng A."/>
            <person name="Brown T."/>
            <person name="Cohen L."/>
        </authorList>
    </citation>
    <scope>NUCLEOTIDE SEQUENCE</scope>
    <source>
        <strain evidence="4">PLY429</strain>
    </source>
</reference>
<dbReference type="InterPro" id="IPR038538">
    <property type="entry name" value="MTERF_sf"/>
</dbReference>
<dbReference type="GO" id="GO:0003676">
    <property type="term" value="F:nucleic acid binding"/>
    <property type="evidence" value="ECO:0007669"/>
    <property type="project" value="InterPro"/>
</dbReference>
<dbReference type="InterPro" id="IPR003690">
    <property type="entry name" value="MTERF"/>
</dbReference>
<evidence type="ECO:0000256" key="1">
    <source>
        <dbReference type="ARBA" id="ARBA00007692"/>
    </source>
</evidence>
<dbReference type="Pfam" id="PF02536">
    <property type="entry name" value="mTERF"/>
    <property type="match status" value="1"/>
</dbReference>
<sequence>MISSMCSTRVAVRASTHPVVLPRQRGVLSGGCARLSVAAPSADGLLRLQPVRAAATTEAAPVSGPVSSPTQLRELLIDELGWQPSWALGVVDEAKRGKLTTSVEVAREAANELAKLGLSVRDTENVVSKVPGVLATSPAQLQAVINYLRDRGVTVEEARKLVMQTPRVLLYTVSAEGAQLGLGRARMEVDVTTAGEQRRVVVSTWREGAAFESSPVSPWRPLTQKS</sequence>
<evidence type="ECO:0000313" key="4">
    <source>
        <dbReference type="EMBL" id="CAD9200273.1"/>
    </source>
</evidence>
<dbReference type="Gene3D" id="1.25.70.10">
    <property type="entry name" value="Transcription termination factor 3, mitochondrial"/>
    <property type="match status" value="1"/>
</dbReference>
<dbReference type="GO" id="GO:0006353">
    <property type="term" value="P:DNA-templated transcription termination"/>
    <property type="evidence" value="ECO:0007669"/>
    <property type="project" value="UniProtKB-KW"/>
</dbReference>
<dbReference type="AlphaFoldDB" id="A0A7S1SIX0"/>
<comment type="similarity">
    <text evidence="1">Belongs to the mTERF family.</text>
</comment>
<evidence type="ECO:0000256" key="2">
    <source>
        <dbReference type="ARBA" id="ARBA00022472"/>
    </source>
</evidence>
<dbReference type="EMBL" id="HBGG01005268">
    <property type="protein sequence ID" value="CAD9200273.1"/>
    <property type="molecule type" value="Transcribed_RNA"/>
</dbReference>
<proteinExistence type="inferred from homology"/>
<evidence type="ECO:0000256" key="3">
    <source>
        <dbReference type="ARBA" id="ARBA00022946"/>
    </source>
</evidence>
<accession>A0A7S1SIX0</accession>